<dbReference type="Proteomes" id="UP001595735">
    <property type="component" value="Unassembled WGS sequence"/>
</dbReference>
<reference evidence="2" key="1">
    <citation type="journal article" date="2019" name="Int. J. Syst. Evol. Microbiol.">
        <title>The Global Catalogue of Microorganisms (GCM) 10K type strain sequencing project: providing services to taxonomists for standard genome sequencing and annotation.</title>
        <authorList>
            <consortium name="The Broad Institute Genomics Platform"/>
            <consortium name="The Broad Institute Genome Sequencing Center for Infectious Disease"/>
            <person name="Wu L."/>
            <person name="Ma J."/>
        </authorList>
    </citation>
    <scope>NUCLEOTIDE SEQUENCE [LARGE SCALE GENOMIC DNA]</scope>
    <source>
        <strain evidence="2">CECT 7798</strain>
    </source>
</reference>
<evidence type="ECO:0000313" key="2">
    <source>
        <dbReference type="Proteomes" id="UP001595735"/>
    </source>
</evidence>
<gene>
    <name evidence="1" type="ORF">ACFONJ_18145</name>
</gene>
<comment type="caution">
    <text evidence="1">The sequence shown here is derived from an EMBL/GenBank/DDBJ whole genome shotgun (WGS) entry which is preliminary data.</text>
</comment>
<proteinExistence type="predicted"/>
<evidence type="ECO:0000313" key="1">
    <source>
        <dbReference type="EMBL" id="MFC3757905.1"/>
    </source>
</evidence>
<organism evidence="1 2">
    <name type="scientific">Chryseobacterium tructae</name>
    <dbReference type="NCBI Taxonomy" id="1037380"/>
    <lineage>
        <taxon>Bacteria</taxon>
        <taxon>Pseudomonadati</taxon>
        <taxon>Bacteroidota</taxon>
        <taxon>Flavobacteriia</taxon>
        <taxon>Flavobacteriales</taxon>
        <taxon>Weeksellaceae</taxon>
        <taxon>Chryseobacterium group</taxon>
        <taxon>Chryseobacterium</taxon>
    </lineage>
</organism>
<dbReference type="EMBL" id="JBHRYO010000002">
    <property type="protein sequence ID" value="MFC3757905.1"/>
    <property type="molecule type" value="Genomic_DNA"/>
</dbReference>
<dbReference type="RefSeq" id="WP_290299421.1">
    <property type="nucleotide sequence ID" value="NZ_JAUFQR010000001.1"/>
</dbReference>
<name>A0ABV7Y1R6_9FLAO</name>
<keyword evidence="2" id="KW-1185">Reference proteome</keyword>
<protein>
    <recommendedName>
        <fullName evidence="3">DUF695 domain-containing protein</fullName>
    </recommendedName>
</protein>
<evidence type="ECO:0008006" key="3">
    <source>
        <dbReference type="Google" id="ProtNLM"/>
    </source>
</evidence>
<accession>A0ABV7Y1R6</accession>
<sequence length="208" mass="25361">MNKYLMVSEIWYNWFVKNSIEVVTTIDNREFFEYIIEGEFQGNQINYDLIFQIFQIFQETFTFLEIEKIRLEYSEGIDLDNLQFYTVENIYDEWKENVLSKFSKKIKSDNFYEDSTAIFYNYLINVDGVEERLYQLSQNDQADIFLFYDQNKNIIRYKINITLRKILFMCDNDFEFNMLQNILDYNNNLLDLASNKFKKELKKIVLIL</sequence>